<gene>
    <name evidence="4" type="ORF">AYI70_g9311</name>
</gene>
<comment type="similarity">
    <text evidence="2">Belongs to the NRDE2 family.</text>
</comment>
<reference evidence="4 5" key="1">
    <citation type="submission" date="2017-01" db="EMBL/GenBank/DDBJ databases">
        <authorList>
            <person name="Mah S.A."/>
            <person name="Swanson W.J."/>
            <person name="Moy G.W."/>
            <person name="Vacquier V.D."/>
        </authorList>
    </citation>
    <scope>NUCLEOTIDE SEQUENCE [LARGE SCALE GENOMIC DNA]</scope>
    <source>
        <strain evidence="4 5">GSMNP</strain>
    </source>
</reference>
<evidence type="ECO:0000256" key="1">
    <source>
        <dbReference type="ARBA" id="ARBA00004123"/>
    </source>
</evidence>
<proteinExistence type="inferred from homology"/>
<dbReference type="EMBL" id="LSSN01004138">
    <property type="protein sequence ID" value="OMJ12101.1"/>
    <property type="molecule type" value="Genomic_DNA"/>
</dbReference>
<dbReference type="GO" id="GO:0071013">
    <property type="term" value="C:catalytic step 2 spliceosome"/>
    <property type="evidence" value="ECO:0007669"/>
    <property type="project" value="TreeGrafter"/>
</dbReference>
<dbReference type="Proteomes" id="UP000187283">
    <property type="component" value="Unassembled WGS sequence"/>
</dbReference>
<dbReference type="Pfam" id="PF08424">
    <property type="entry name" value="NRDE-2"/>
    <property type="match status" value="1"/>
</dbReference>
<sequence length="648" mass="74569">MKGCAILILAEKKKTRSMDIIKSTDIQNIISKKVYRKVLGKVGYFIDKDSYGNRNNILELYKPSRRLERYTDIDLNSIHTEKVISFVDLNNSEPFSFGSEDNFIPLNSIQSETQYNINSSTENDIFNLQTHLSEIQSKLASDPNNISLWLHYIDNQDTLTKMSYSTEKNSKNHIASIEVKISICERALALNPENLILQEKYMTMCSQVLSPSDILTRWDQLLNRNWHPSLEKFKLDYLQSLFFTFSAIEMSAAFNEAVIALESRKQLFPKHSMLISYYQLVIIQRLISLYIESGYSELAVGLFQSLLEWNFFCCEYKSKSEKLHRFEMFWNSLMPKVGEKGAVGWYQTEEKCNKDSSVSSALKPYNLQHGFIDESEITKEFVDIKDTFFKFSNKDIDQWINLEFYHSTVNSKPLVLISENDFNIENNNSCKENHNGCKVDPFSFVLFNDIKSTLVDMYSENSPKSIIVLFTKIFKIFGVNLLSQTSSTRVPEVDNTAIDYIGYLHTETQPSEDQFLDAFGGLWINNNDFFKTLDDIPNDLSNSSTPNIKGQFSEFSDSGMENSYENNDISNNTHIHSLKIKASNCPILESFIGFINYHNFSSSNSVKASRKPHSIIPFAAFWVNSNICYNPNNPLLPFSRYLFGDSID</sequence>
<name>A0A1R1XBU7_9FUNG</name>
<dbReference type="GO" id="GO:0031048">
    <property type="term" value="P:regulatory ncRNA-mediated heterochromatin formation"/>
    <property type="evidence" value="ECO:0007669"/>
    <property type="project" value="TreeGrafter"/>
</dbReference>
<dbReference type="PANTHER" id="PTHR13471">
    <property type="entry name" value="TETRATRICOPEPTIDE-LIKE HELICAL"/>
    <property type="match status" value="1"/>
</dbReference>
<protein>
    <submittedName>
        <fullName evidence="4">Protein NRDE2-like protein</fullName>
    </submittedName>
</protein>
<organism evidence="4 5">
    <name type="scientific">Smittium culicis</name>
    <dbReference type="NCBI Taxonomy" id="133412"/>
    <lineage>
        <taxon>Eukaryota</taxon>
        <taxon>Fungi</taxon>
        <taxon>Fungi incertae sedis</taxon>
        <taxon>Zoopagomycota</taxon>
        <taxon>Kickxellomycotina</taxon>
        <taxon>Harpellomycetes</taxon>
        <taxon>Harpellales</taxon>
        <taxon>Legeriomycetaceae</taxon>
        <taxon>Smittium</taxon>
    </lineage>
</organism>
<evidence type="ECO:0000256" key="2">
    <source>
        <dbReference type="ARBA" id="ARBA00009265"/>
    </source>
</evidence>
<evidence type="ECO:0000313" key="5">
    <source>
        <dbReference type="Proteomes" id="UP000187283"/>
    </source>
</evidence>
<evidence type="ECO:0000313" key="4">
    <source>
        <dbReference type="EMBL" id="OMJ12101.1"/>
    </source>
</evidence>
<accession>A0A1R1XBU7</accession>
<dbReference type="STRING" id="133412.A0A1R1XBU7"/>
<comment type="subcellular location">
    <subcellularLocation>
        <location evidence="1">Nucleus</location>
    </subcellularLocation>
</comment>
<dbReference type="GO" id="GO:1902369">
    <property type="term" value="P:negative regulation of RNA catabolic process"/>
    <property type="evidence" value="ECO:0007669"/>
    <property type="project" value="TreeGrafter"/>
</dbReference>
<comment type="caution">
    <text evidence="4">The sequence shown here is derived from an EMBL/GenBank/DDBJ whole genome shotgun (WGS) entry which is preliminary data.</text>
</comment>
<dbReference type="PANTHER" id="PTHR13471:SF0">
    <property type="entry name" value="NUCLEAR EXOSOME REGULATOR NRDE2"/>
    <property type="match status" value="1"/>
</dbReference>
<dbReference type="InterPro" id="IPR013633">
    <property type="entry name" value="NRDE-2"/>
</dbReference>
<dbReference type="OrthoDB" id="297219at2759"/>
<evidence type="ECO:0000256" key="3">
    <source>
        <dbReference type="ARBA" id="ARBA00023242"/>
    </source>
</evidence>
<dbReference type="AlphaFoldDB" id="A0A1R1XBU7"/>
<keyword evidence="3" id="KW-0539">Nucleus</keyword>
<keyword evidence="5" id="KW-1185">Reference proteome</keyword>